<dbReference type="InterPro" id="IPR032088">
    <property type="entry name" value="SAT"/>
</dbReference>
<dbReference type="InterPro" id="IPR018201">
    <property type="entry name" value="Ketoacyl_synth_AS"/>
</dbReference>
<dbReference type="PROSITE" id="PS00606">
    <property type="entry name" value="KS3_1"/>
    <property type="match status" value="1"/>
</dbReference>
<dbReference type="PROSITE" id="PS52004">
    <property type="entry name" value="KS3_2"/>
    <property type="match status" value="1"/>
</dbReference>
<evidence type="ECO:0000256" key="3">
    <source>
        <dbReference type="ARBA" id="ARBA00022553"/>
    </source>
</evidence>
<name>A0AAN6Y8S1_9PEZI</name>
<comment type="caution">
    <text evidence="12">The sequence shown here is derived from an EMBL/GenBank/DDBJ whole genome shotgun (WGS) entry which is preliminary data.</text>
</comment>
<dbReference type="Pfam" id="PF00109">
    <property type="entry name" value="ketoacyl-synt"/>
    <property type="match status" value="1"/>
</dbReference>
<dbReference type="PROSITE" id="PS50075">
    <property type="entry name" value="CARRIER"/>
    <property type="match status" value="2"/>
</dbReference>
<dbReference type="Pfam" id="PF02801">
    <property type="entry name" value="Ketoacyl-synt_C"/>
    <property type="match status" value="1"/>
</dbReference>
<dbReference type="SMART" id="SM00827">
    <property type="entry name" value="PKS_AT"/>
    <property type="match status" value="1"/>
</dbReference>
<dbReference type="Gene3D" id="1.10.1200.10">
    <property type="entry name" value="ACP-like"/>
    <property type="match status" value="2"/>
</dbReference>
<dbReference type="InterPro" id="IPR006162">
    <property type="entry name" value="Ppantetheine_attach_site"/>
</dbReference>
<dbReference type="InterPro" id="IPR041068">
    <property type="entry name" value="HTH_51"/>
</dbReference>
<evidence type="ECO:0000256" key="2">
    <source>
        <dbReference type="ARBA" id="ARBA00022450"/>
    </source>
</evidence>
<sequence>HQDQTSSERAPVSAAFFCPQARAPDQEYLAGLHAFLSQNQHGQSLLQQVAILATEKTWEIFAAARPDVRAISCGPACLQMLRDWAVEATSFQPSTMRSGIIALPMLAILQAGQYLRYLDFHQLSHQDFLREVGSGAGGLQGYCGGLPAAIAIACAKSEGEVVENIAIALRVLIGIGAYSEAADTGTASGGQDGSTTLALRLKYEGQGEELTSAFPGTYVSAITEPKSVSIVGSANRLEELLCCLKEQGFQVQKMDVRGKVHNPENAELAAELSKLCHATPGLQLPDSSRLQVPVRSNKTGETLFGATSLTDEIITTILASRCEWFKLITQVAHDFSRTKTNSHSLVVFGLTDCVPLTPFHAQKQRISKVQAHTLIQPIAPRCPSPWKLPGLSDQAIAVVGASCRLPGANNLDELWRLLAAGTDCHREVPTDRFDLHTSFRASAQNSFPAGRKFYGNFLDDIKAFDNAFFGVNPREAANMDPQQRLLLELSFEALDEAGYLSKYRREQGDDVGCFIGASFIEYLDNTNTHSPTAYTSTGTIRAFLCGRISYYYGWSGPAEVIDTACSSSLVAINRACKAIQGGECRMALAGGVNLITGMNNYLDLAKAGFLSPTGQCKPFDVSADGYCRSDGAGLVVLKRLRDAIAQGDSILGVIAGSATNQGGRSTAITVPEPNAQRALYEKVLSEARLAPDQVTHVEAHGTGTQAGDPLEIESIRSVFAQTGSSGISRQNTLHIGSIKGNIGHCETAAGVAGLLKVLSMLKHGQIPGQANHSSLNPKIPPLEPDKLAIASRLQDWDVPFRASLVSSYGAAGSNCALICCEAPRKKNDSGSHKRTKINTTSVVSIPLLVSAASEQGLQDNARTLAKYLRSNIGAGLGLADVAFTVNGKRQRHKYLAKGGPIKTIAEAADELEKTILPSFQVTNTPKGAILLFSGQTDNRVALHHSFYDQFPAFRFHIDNCDKELRSLGFSPLLPAIFQTHPLDDIATLQCGIFAVQYASARCWIDAGLKPRAVIGHSLGELTALCVSGILSLRDAIKLVATRGRLVESKWGPEKGAMLALSCSFAEFQNICLLLGRAGGTAGQRLELACHNSATSMVAVGPSATIAAAEVLLCTEPGLSHIRSQRLSTSHGFHSALVEPILEDLTPVAKSLTWNKPTIPLEICSTNAFSSVLNDPGQYIASHARDTVHFSQAVARVEDTLGQCIWIEAGMDTPVINMAKKACSNPAIHCFQSMKTPTAASSKADVVGDTIANFWGIGVFLSHWSFLQSPLADDDTGADTAAGPLMTQRCNQVWLPPYQFQKSQHWVENIDRVIEMQERCLAQNSLAAEAKSISTPQPQLVTMKVANGHRPGVSESTINTRCQRFSKLVGGHVVRSRPLCPASMYLECATMALQQLIGTGTNPSDCQSIKSSTLVFEQVQFHAPLGTEPAGEVILRLEQVDEPNVSQTWNFSVSTTKTKSKSTVCHADGTISLTKHPHSILDTYQRLVSSATRQLVSGEQEADKLMSKRAYGLFSRVVDYDSFFRGMHSVTLHEENEAVAVVRLPDGQPGRGESTAWEVCDAVMLDVCIQVAGILVNSNTDYVLRDEVAVMTGLDRVVMAPGLCLQDIGRSNHRQVYTRIDVAADQRHFAGDVFVMGEKNEMMAALCGCRFTKLPILKLERSLDLASGQPKPVKHNGFILPRVETINPGSSAFYTPCSSSTSNYASTPATEEASGTELTHEALREVISEYTGLDRADIASDAPLGDLGLDSLASVELLEQLSSRFGIQVGPDEIMDCSLASLGQRLGAISGHGSPESLKTKATSDSQISVPPKGERSMSAGPSGDDAKAAKLLSIISELSGAQAEDISASSQLGDLGIDSLSMVELQQEIGEQFSVQLDEFLPDCTVQRLMTLIGIGEDPIVGIVGYTDIVINPFVALEATNAHFDNSARKHKFLNYWKDIAPLQDKVTVACIVSAFSSLGVDLGSISHGQQIPQISGPIAQKYDRLLARLWDILQSHEIVSLAKDTGHITRGPRRIDHLSSSRLLAQLQDEHPEFRDETALIELTGPRLADFLSGKADAVSVIFGNPTASKIMANFYGQSPLLSTMTEQLVIFLMELLPHPKHSSAAIRILEVGAGTGGTTKRLAEAISSRGIAVQYTFTDISSSLVSKAKTKFKQYPWIEYATLDLEKEIPARFRNQFDLVIGTNCVHATTNREASCRRLRETLVPKSGMMVLSEVTRVIDYYDITFGLLDGWWHAEGRTAYPLQPAEWWMSTFRAAGFASVGYSSGSSPEANTQRLLLACNQHWDDTPTAAVPRTLRVGEEDGYRLETMVYKEVDGVKIHADVYFPFKPPKLPMPIALMIHGGGHMTLSRKAIRPAQRRHLLAHGFLPVSIDYRLCPEINLIDGPMADVCSAYKWAQTDLLNLVRERGLGVADGRKVVVIGWSSGGHLALSLGWTAKAAALEPPCAILSFYAPYDFLSGELDKPRLESIPGRTMPFEKIMASLPRTPVSTLSMGLDSLERNLGWVHPGDPRSEIVLSLFKDGNGLPLLLNGLPAPQKDGIDSDSDLFPSPSSEAIKAICPLARLKAGEFDVPTYVIHGTADEVAPFAAAERFVAEMKVRGVDFGFTKVVGGGHIHDLDLEPGDDAWLDQVGLGYRFLFDVVKRV</sequence>
<dbReference type="InterPro" id="IPR049900">
    <property type="entry name" value="PKS_mFAS_DH"/>
</dbReference>
<dbReference type="InterPro" id="IPR050091">
    <property type="entry name" value="PKS_NRPS_Biosynth_Enz"/>
</dbReference>
<feature type="region of interest" description="Disordered" evidence="8">
    <location>
        <begin position="1789"/>
        <end position="1824"/>
    </location>
</feature>
<protein>
    <submittedName>
        <fullName evidence="12">Conidial yellow pigment biosynthesis polyketide synthase</fullName>
    </submittedName>
</protein>
<dbReference type="SUPFAM" id="SSF47336">
    <property type="entry name" value="ACP-like"/>
    <property type="match status" value="2"/>
</dbReference>
<dbReference type="PROSITE" id="PS00012">
    <property type="entry name" value="PHOSPHOPANTETHEINE"/>
    <property type="match status" value="1"/>
</dbReference>
<dbReference type="Pfam" id="PF16073">
    <property type="entry name" value="SAT"/>
    <property type="match status" value="1"/>
</dbReference>
<dbReference type="SUPFAM" id="SSF53474">
    <property type="entry name" value="alpha/beta-Hydrolases"/>
    <property type="match status" value="1"/>
</dbReference>
<evidence type="ECO:0000256" key="6">
    <source>
        <dbReference type="ARBA" id="ARBA00023268"/>
    </source>
</evidence>
<dbReference type="Gene3D" id="3.10.129.110">
    <property type="entry name" value="Polyketide synthase dehydratase"/>
    <property type="match status" value="1"/>
</dbReference>
<dbReference type="GO" id="GO:0004312">
    <property type="term" value="F:fatty acid synthase activity"/>
    <property type="evidence" value="ECO:0007669"/>
    <property type="project" value="TreeGrafter"/>
</dbReference>
<dbReference type="InterPro" id="IPR001227">
    <property type="entry name" value="Ac_transferase_dom_sf"/>
</dbReference>
<dbReference type="PROSITE" id="PS52019">
    <property type="entry name" value="PKS_MFAS_DH"/>
    <property type="match status" value="1"/>
</dbReference>
<dbReference type="SUPFAM" id="SSF53901">
    <property type="entry name" value="Thiolase-like"/>
    <property type="match status" value="1"/>
</dbReference>
<feature type="non-terminal residue" evidence="12">
    <location>
        <position position="1"/>
    </location>
</feature>
<dbReference type="InterPro" id="IPR042104">
    <property type="entry name" value="PKS_dehydratase_sf"/>
</dbReference>
<evidence type="ECO:0000313" key="12">
    <source>
        <dbReference type="EMBL" id="KAK4214758.1"/>
    </source>
</evidence>
<dbReference type="Pfam" id="PF20434">
    <property type="entry name" value="BD-FAE"/>
    <property type="match status" value="1"/>
</dbReference>
<dbReference type="InterPro" id="IPR014031">
    <property type="entry name" value="Ketoacyl_synth_C"/>
</dbReference>
<accession>A0AAN6Y8S1</accession>
<keyword evidence="13" id="KW-1185">Reference proteome</keyword>
<dbReference type="Pfam" id="PF14765">
    <property type="entry name" value="PS-DH"/>
    <property type="match status" value="1"/>
</dbReference>
<evidence type="ECO:0000313" key="13">
    <source>
        <dbReference type="Proteomes" id="UP001301769"/>
    </source>
</evidence>
<dbReference type="GO" id="GO:0008168">
    <property type="term" value="F:methyltransferase activity"/>
    <property type="evidence" value="ECO:0007669"/>
    <property type="project" value="UniProtKB-KW"/>
</dbReference>
<dbReference type="Gene3D" id="3.40.50.150">
    <property type="entry name" value="Vaccinia Virus protein VP39"/>
    <property type="match status" value="1"/>
</dbReference>
<dbReference type="Proteomes" id="UP001301769">
    <property type="component" value="Unassembled WGS sequence"/>
</dbReference>
<feature type="domain" description="PKS/mFAS DH" evidence="11">
    <location>
        <begin position="1337"/>
        <end position="1659"/>
    </location>
</feature>
<keyword evidence="3" id="KW-0597">Phosphoprotein</keyword>
<dbReference type="Pfam" id="PF18558">
    <property type="entry name" value="HTH_51"/>
    <property type="match status" value="1"/>
</dbReference>
<comment type="pathway">
    <text evidence="1">Secondary metabolite biosynthesis; terpenoid biosynthesis.</text>
</comment>
<dbReference type="InterPro" id="IPR049551">
    <property type="entry name" value="PKS_DH_C"/>
</dbReference>
<dbReference type="InterPro" id="IPR029063">
    <property type="entry name" value="SAM-dependent_MTases_sf"/>
</dbReference>
<evidence type="ECO:0000259" key="10">
    <source>
        <dbReference type="PROSITE" id="PS52004"/>
    </source>
</evidence>
<dbReference type="Pfam" id="PF08242">
    <property type="entry name" value="Methyltransf_12"/>
    <property type="match status" value="1"/>
</dbReference>
<dbReference type="GO" id="GO:0006633">
    <property type="term" value="P:fatty acid biosynthetic process"/>
    <property type="evidence" value="ECO:0007669"/>
    <property type="project" value="InterPro"/>
</dbReference>
<evidence type="ECO:0000256" key="7">
    <source>
        <dbReference type="PROSITE-ProRule" id="PRU01363"/>
    </source>
</evidence>
<dbReference type="GO" id="GO:0031177">
    <property type="term" value="F:phosphopantetheine binding"/>
    <property type="evidence" value="ECO:0007669"/>
    <property type="project" value="InterPro"/>
</dbReference>
<dbReference type="InterPro" id="IPR020806">
    <property type="entry name" value="PKS_PP-bd"/>
</dbReference>
<dbReference type="PANTHER" id="PTHR43775:SF21">
    <property type="entry name" value="NON-REDUCING POLYKETIDE SYNTHASE AUSA-RELATED"/>
    <property type="match status" value="1"/>
</dbReference>
<dbReference type="InterPro" id="IPR036736">
    <property type="entry name" value="ACP-like_sf"/>
</dbReference>
<dbReference type="CDD" id="cd02440">
    <property type="entry name" value="AdoMet_MTases"/>
    <property type="match status" value="1"/>
</dbReference>
<dbReference type="Gene3D" id="3.40.366.10">
    <property type="entry name" value="Malonyl-Coenzyme A Acyl Carrier Protein, domain 2"/>
    <property type="match status" value="2"/>
</dbReference>
<dbReference type="InterPro" id="IPR029058">
    <property type="entry name" value="AB_hydrolase_fold"/>
</dbReference>
<dbReference type="InterPro" id="IPR014030">
    <property type="entry name" value="Ketoacyl_synth_N"/>
</dbReference>
<feature type="domain" description="Ketosynthase family 3 (KS3)" evidence="10">
    <location>
        <begin position="393"/>
        <end position="821"/>
    </location>
</feature>
<feature type="active site" description="Proton donor; for dehydratase activity" evidence="7">
    <location>
        <position position="1565"/>
    </location>
</feature>
<evidence type="ECO:0000256" key="8">
    <source>
        <dbReference type="SAM" id="MobiDB-lite"/>
    </source>
</evidence>
<dbReference type="SUPFAM" id="SSF52151">
    <property type="entry name" value="FabD/lysophospholipase-like"/>
    <property type="match status" value="1"/>
</dbReference>
<keyword evidence="6" id="KW-0511">Multifunctional enzyme</keyword>
<dbReference type="EMBL" id="MU858088">
    <property type="protein sequence ID" value="KAK4214758.1"/>
    <property type="molecule type" value="Genomic_DNA"/>
</dbReference>
<keyword evidence="4" id="KW-0489">Methyltransferase</keyword>
<feature type="active site" description="Proton acceptor; for dehydratase activity" evidence="7">
    <location>
        <position position="1371"/>
    </location>
</feature>
<feature type="region of interest" description="N-terminal hotdog fold" evidence="7">
    <location>
        <begin position="1337"/>
        <end position="1477"/>
    </location>
</feature>
<dbReference type="SMART" id="SM00825">
    <property type="entry name" value="PKS_KS"/>
    <property type="match status" value="1"/>
</dbReference>
<dbReference type="Gene3D" id="3.40.50.1820">
    <property type="entry name" value="alpha/beta hydrolase"/>
    <property type="match status" value="1"/>
</dbReference>
<dbReference type="Pfam" id="PF00550">
    <property type="entry name" value="PP-binding"/>
    <property type="match status" value="2"/>
</dbReference>
<dbReference type="Pfam" id="PF00698">
    <property type="entry name" value="Acyl_transf_1"/>
    <property type="match status" value="1"/>
</dbReference>
<keyword evidence="5" id="KW-0808">Transferase</keyword>
<dbReference type="SMART" id="SM00823">
    <property type="entry name" value="PKS_PP"/>
    <property type="match status" value="2"/>
</dbReference>
<reference evidence="12" key="2">
    <citation type="submission" date="2023-05" db="EMBL/GenBank/DDBJ databases">
        <authorList>
            <consortium name="Lawrence Berkeley National Laboratory"/>
            <person name="Steindorff A."/>
            <person name="Hensen N."/>
            <person name="Bonometti L."/>
            <person name="Westerberg I."/>
            <person name="Brannstrom I.O."/>
            <person name="Guillou S."/>
            <person name="Cros-Aarteil S."/>
            <person name="Calhoun S."/>
            <person name="Haridas S."/>
            <person name="Kuo A."/>
            <person name="Mondo S."/>
            <person name="Pangilinan J."/>
            <person name="Riley R."/>
            <person name="Labutti K."/>
            <person name="Andreopoulos B."/>
            <person name="Lipzen A."/>
            <person name="Chen C."/>
            <person name="Yanf M."/>
            <person name="Daum C."/>
            <person name="Ng V."/>
            <person name="Clum A."/>
            <person name="Ohm R."/>
            <person name="Martin F."/>
            <person name="Silar P."/>
            <person name="Natvig D."/>
            <person name="Lalanne C."/>
            <person name="Gautier V."/>
            <person name="Ament-Velasquez S.L."/>
            <person name="Kruys A."/>
            <person name="Hutchinson M.I."/>
            <person name="Powell A.J."/>
            <person name="Barry K."/>
            <person name="Miller A.N."/>
            <person name="Grigoriev I.V."/>
            <person name="Debuchy R."/>
            <person name="Gladieux P."/>
            <person name="Thoren M.H."/>
            <person name="Johannesson H."/>
        </authorList>
    </citation>
    <scope>NUCLEOTIDE SEQUENCE</scope>
    <source>
        <strain evidence="12">PSN293</strain>
    </source>
</reference>
<evidence type="ECO:0000259" key="11">
    <source>
        <dbReference type="PROSITE" id="PS52019"/>
    </source>
</evidence>
<dbReference type="InterPro" id="IPR016035">
    <property type="entry name" value="Acyl_Trfase/lysoPLipase"/>
</dbReference>
<keyword evidence="2" id="KW-0596">Phosphopantetheine</keyword>
<dbReference type="InterPro" id="IPR049492">
    <property type="entry name" value="BD-FAE-like_dom"/>
</dbReference>
<evidence type="ECO:0000256" key="4">
    <source>
        <dbReference type="ARBA" id="ARBA00022603"/>
    </source>
</evidence>
<dbReference type="Gene3D" id="3.40.47.10">
    <property type="match status" value="1"/>
</dbReference>
<dbReference type="InterPro" id="IPR016039">
    <property type="entry name" value="Thiolase-like"/>
</dbReference>
<dbReference type="SMART" id="SM01294">
    <property type="entry name" value="PKS_PP_betabranch"/>
    <property type="match status" value="1"/>
</dbReference>
<dbReference type="InterPro" id="IPR020841">
    <property type="entry name" value="PKS_Beta-ketoAc_synthase_dom"/>
</dbReference>
<dbReference type="GO" id="GO:0032259">
    <property type="term" value="P:methylation"/>
    <property type="evidence" value="ECO:0007669"/>
    <property type="project" value="UniProtKB-KW"/>
</dbReference>
<dbReference type="InterPro" id="IPR009081">
    <property type="entry name" value="PP-bd_ACP"/>
</dbReference>
<proteinExistence type="predicted"/>
<evidence type="ECO:0000256" key="5">
    <source>
        <dbReference type="ARBA" id="ARBA00022679"/>
    </source>
</evidence>
<feature type="domain" description="Carrier" evidence="9">
    <location>
        <begin position="1822"/>
        <end position="1903"/>
    </location>
</feature>
<feature type="compositionally biased region" description="Polar residues" evidence="8">
    <location>
        <begin position="1799"/>
        <end position="1808"/>
    </location>
</feature>
<reference evidence="12" key="1">
    <citation type="journal article" date="2023" name="Mol. Phylogenet. Evol.">
        <title>Genome-scale phylogeny and comparative genomics of the fungal order Sordariales.</title>
        <authorList>
            <person name="Hensen N."/>
            <person name="Bonometti L."/>
            <person name="Westerberg I."/>
            <person name="Brannstrom I.O."/>
            <person name="Guillou S."/>
            <person name="Cros-Aarteil S."/>
            <person name="Calhoun S."/>
            <person name="Haridas S."/>
            <person name="Kuo A."/>
            <person name="Mondo S."/>
            <person name="Pangilinan J."/>
            <person name="Riley R."/>
            <person name="LaButti K."/>
            <person name="Andreopoulos B."/>
            <person name="Lipzen A."/>
            <person name="Chen C."/>
            <person name="Yan M."/>
            <person name="Daum C."/>
            <person name="Ng V."/>
            <person name="Clum A."/>
            <person name="Steindorff A."/>
            <person name="Ohm R.A."/>
            <person name="Martin F."/>
            <person name="Silar P."/>
            <person name="Natvig D.O."/>
            <person name="Lalanne C."/>
            <person name="Gautier V."/>
            <person name="Ament-Velasquez S.L."/>
            <person name="Kruys A."/>
            <person name="Hutchinson M.I."/>
            <person name="Powell A.J."/>
            <person name="Barry K."/>
            <person name="Miller A.N."/>
            <person name="Grigoriev I.V."/>
            <person name="Debuchy R."/>
            <person name="Gladieux P."/>
            <person name="Hiltunen Thoren M."/>
            <person name="Johannesson H."/>
        </authorList>
    </citation>
    <scope>NUCLEOTIDE SEQUENCE</scope>
    <source>
        <strain evidence="12">PSN293</strain>
    </source>
</reference>
<dbReference type="GO" id="GO:0004315">
    <property type="term" value="F:3-oxoacyl-[acyl-carrier-protein] synthase activity"/>
    <property type="evidence" value="ECO:0007669"/>
    <property type="project" value="InterPro"/>
</dbReference>
<dbReference type="PANTHER" id="PTHR43775">
    <property type="entry name" value="FATTY ACID SYNTHASE"/>
    <property type="match status" value="1"/>
</dbReference>
<evidence type="ECO:0000256" key="1">
    <source>
        <dbReference type="ARBA" id="ARBA00004721"/>
    </source>
</evidence>
<feature type="domain" description="Carrier" evidence="9">
    <location>
        <begin position="1713"/>
        <end position="1792"/>
    </location>
</feature>
<dbReference type="InterPro" id="IPR013217">
    <property type="entry name" value="Methyltransf_12"/>
</dbReference>
<dbReference type="Gene3D" id="3.30.70.3290">
    <property type="match status" value="1"/>
</dbReference>
<gene>
    <name evidence="12" type="ORF">QBC37DRAFT_460709</name>
</gene>
<evidence type="ECO:0000259" key="9">
    <source>
        <dbReference type="PROSITE" id="PS50075"/>
    </source>
</evidence>
<organism evidence="12 13">
    <name type="scientific">Rhypophila decipiens</name>
    <dbReference type="NCBI Taxonomy" id="261697"/>
    <lineage>
        <taxon>Eukaryota</taxon>
        <taxon>Fungi</taxon>
        <taxon>Dikarya</taxon>
        <taxon>Ascomycota</taxon>
        <taxon>Pezizomycotina</taxon>
        <taxon>Sordariomycetes</taxon>
        <taxon>Sordariomycetidae</taxon>
        <taxon>Sordariales</taxon>
        <taxon>Naviculisporaceae</taxon>
        <taxon>Rhypophila</taxon>
    </lineage>
</organism>
<dbReference type="SUPFAM" id="SSF53335">
    <property type="entry name" value="S-adenosyl-L-methionine-dependent methyltransferases"/>
    <property type="match status" value="1"/>
</dbReference>
<feature type="region of interest" description="C-terminal hotdog fold" evidence="7">
    <location>
        <begin position="1501"/>
        <end position="1659"/>
    </location>
</feature>
<dbReference type="GO" id="GO:0044550">
    <property type="term" value="P:secondary metabolite biosynthetic process"/>
    <property type="evidence" value="ECO:0007669"/>
    <property type="project" value="TreeGrafter"/>
</dbReference>
<dbReference type="CDD" id="cd00833">
    <property type="entry name" value="PKS"/>
    <property type="match status" value="1"/>
</dbReference>
<dbReference type="InterPro" id="IPR014043">
    <property type="entry name" value="Acyl_transferase_dom"/>
</dbReference>